<dbReference type="Proteomes" id="UP001055712">
    <property type="component" value="Unassembled WGS sequence"/>
</dbReference>
<accession>A0A9D4YWM6</accession>
<dbReference type="PROSITE" id="PS51698">
    <property type="entry name" value="U_BOX"/>
    <property type="match status" value="1"/>
</dbReference>
<feature type="domain" description="U-box" evidence="5">
    <location>
        <begin position="454"/>
        <end position="534"/>
    </location>
</feature>
<reference evidence="6" key="1">
    <citation type="journal article" date="2019" name="Plant J.">
        <title>Chlorella vulgaris genome assembly and annotation reveals the molecular basis for metabolic acclimation to high light conditions.</title>
        <authorList>
            <person name="Cecchin M."/>
            <person name="Marcolungo L."/>
            <person name="Rossato M."/>
            <person name="Girolomoni L."/>
            <person name="Cosentino E."/>
            <person name="Cuine S."/>
            <person name="Li-Beisson Y."/>
            <person name="Delledonne M."/>
            <person name="Ballottari M."/>
        </authorList>
    </citation>
    <scope>NUCLEOTIDE SEQUENCE</scope>
    <source>
        <strain evidence="6">211/11P</strain>
    </source>
</reference>
<dbReference type="GO" id="GO:0016567">
    <property type="term" value="P:protein ubiquitination"/>
    <property type="evidence" value="ECO:0007669"/>
    <property type="project" value="InterPro"/>
</dbReference>
<dbReference type="InterPro" id="IPR036770">
    <property type="entry name" value="Ankyrin_rpt-contain_sf"/>
</dbReference>
<evidence type="ECO:0000313" key="7">
    <source>
        <dbReference type="Proteomes" id="UP001055712"/>
    </source>
</evidence>
<dbReference type="PROSITE" id="PS50088">
    <property type="entry name" value="ANK_REPEAT"/>
    <property type="match status" value="4"/>
</dbReference>
<dbReference type="SUPFAM" id="SSF48403">
    <property type="entry name" value="Ankyrin repeat"/>
    <property type="match status" value="1"/>
</dbReference>
<dbReference type="SMART" id="SM00504">
    <property type="entry name" value="Ubox"/>
    <property type="match status" value="1"/>
</dbReference>
<dbReference type="Gene3D" id="3.30.40.10">
    <property type="entry name" value="Zinc/RING finger domain, C3HC4 (zinc finger)"/>
    <property type="match status" value="1"/>
</dbReference>
<name>A0A9D4YWM6_CHLVU</name>
<keyword evidence="2 3" id="KW-0040">ANK repeat</keyword>
<dbReference type="InterPro" id="IPR013083">
    <property type="entry name" value="Znf_RING/FYVE/PHD"/>
</dbReference>
<comment type="caution">
    <text evidence="6">The sequence shown here is derived from an EMBL/GenBank/DDBJ whole genome shotgun (WGS) entry which is preliminary data.</text>
</comment>
<sequence length="534" mass="55411">MLDADCGACCSGQRGSPNQEQKDRTKPTDAPGSSGGHAPPEEAGMDRSAASDLTTALHVAASTGHEQELSALLAGGAAVTLEARDGEGKTALAAAAGAGQEACVRRLLAAGASPNAVDRHGHTPLHWAAACGWEPCLQALLEAGADVEARDAHGLTALPLAAGKGQVACLQALHAAGASLHALDDVCNNPMHLAACNGHLAALRWLVAASPDPAAHLAARNRQSQTPRLVATDFQQRAAERLLMQLERRHGRRRAGCAKSPACHAMVPQSSMPDAEAAAAAAAQQLLQEEEQHTAQQQARAASKAARRQRQRDRERLQKHKHAAEAQQVAAPAAPALAVAATVTAEDEEEVGQERCPKPAAAAVGLPTGEGGLPAAQSASSCPPPGLRAAHQDAPCDCDVDTELERLMHHLGIAQPAAEPSIGSTTAQVEPSAAERQRAFAEVSAAAGTAAWDDIFVELRCPITQEAMRDPVLAADGETYERSAVEDWIARQAAAGHVPCSPLTNLPLRHLELESNSVVRRLTEGLTAAGVQLD</sequence>
<dbReference type="SMART" id="SM00248">
    <property type="entry name" value="ANK"/>
    <property type="match status" value="5"/>
</dbReference>
<feature type="repeat" description="ANK" evidence="3">
    <location>
        <begin position="120"/>
        <end position="152"/>
    </location>
</feature>
<proteinExistence type="predicted"/>
<dbReference type="PANTHER" id="PTHR24171">
    <property type="entry name" value="ANKYRIN REPEAT DOMAIN-CONTAINING PROTEIN 39-RELATED"/>
    <property type="match status" value="1"/>
</dbReference>
<dbReference type="Pfam" id="PF04564">
    <property type="entry name" value="U-box"/>
    <property type="match status" value="1"/>
</dbReference>
<dbReference type="InterPro" id="IPR002110">
    <property type="entry name" value="Ankyrin_rpt"/>
</dbReference>
<keyword evidence="1" id="KW-0677">Repeat</keyword>
<dbReference type="AlphaFoldDB" id="A0A9D4YWM6"/>
<feature type="repeat" description="ANK" evidence="3">
    <location>
        <begin position="153"/>
        <end position="185"/>
    </location>
</feature>
<protein>
    <recommendedName>
        <fullName evidence="5">U-box domain-containing protein</fullName>
    </recommendedName>
</protein>
<evidence type="ECO:0000256" key="4">
    <source>
        <dbReference type="SAM" id="MobiDB-lite"/>
    </source>
</evidence>
<dbReference type="SUPFAM" id="SSF57850">
    <property type="entry name" value="RING/U-box"/>
    <property type="match status" value="1"/>
</dbReference>
<dbReference type="GO" id="GO:0004842">
    <property type="term" value="F:ubiquitin-protein transferase activity"/>
    <property type="evidence" value="ECO:0007669"/>
    <property type="project" value="InterPro"/>
</dbReference>
<reference evidence="6" key="2">
    <citation type="submission" date="2020-11" db="EMBL/GenBank/DDBJ databases">
        <authorList>
            <person name="Cecchin M."/>
            <person name="Marcolungo L."/>
            <person name="Rossato M."/>
            <person name="Girolomoni L."/>
            <person name="Cosentino E."/>
            <person name="Cuine S."/>
            <person name="Li-Beisson Y."/>
            <person name="Delledonne M."/>
            <person name="Ballottari M."/>
        </authorList>
    </citation>
    <scope>NUCLEOTIDE SEQUENCE</scope>
    <source>
        <strain evidence="6">211/11P</strain>
        <tissue evidence="6">Whole cell</tissue>
    </source>
</reference>
<dbReference type="OrthoDB" id="515347at2759"/>
<feature type="repeat" description="ANK" evidence="3">
    <location>
        <begin position="52"/>
        <end position="84"/>
    </location>
</feature>
<organism evidence="6 7">
    <name type="scientific">Chlorella vulgaris</name>
    <name type="common">Green alga</name>
    <dbReference type="NCBI Taxonomy" id="3077"/>
    <lineage>
        <taxon>Eukaryota</taxon>
        <taxon>Viridiplantae</taxon>
        <taxon>Chlorophyta</taxon>
        <taxon>core chlorophytes</taxon>
        <taxon>Trebouxiophyceae</taxon>
        <taxon>Chlorellales</taxon>
        <taxon>Chlorellaceae</taxon>
        <taxon>Chlorella clade</taxon>
        <taxon>Chlorella</taxon>
    </lineage>
</organism>
<dbReference type="EMBL" id="SIDB01000007">
    <property type="protein sequence ID" value="KAI3430317.1"/>
    <property type="molecule type" value="Genomic_DNA"/>
</dbReference>
<dbReference type="InterPro" id="IPR003613">
    <property type="entry name" value="Ubox_domain"/>
</dbReference>
<dbReference type="PANTHER" id="PTHR24171:SF10">
    <property type="entry name" value="ANKYRIN REPEAT DOMAIN-CONTAINING PROTEIN 29-LIKE"/>
    <property type="match status" value="1"/>
</dbReference>
<dbReference type="Pfam" id="PF12796">
    <property type="entry name" value="Ank_2"/>
    <property type="match status" value="1"/>
</dbReference>
<dbReference type="PROSITE" id="PS50297">
    <property type="entry name" value="ANK_REP_REGION"/>
    <property type="match status" value="2"/>
</dbReference>
<dbReference type="CDD" id="cd16655">
    <property type="entry name" value="RING-Ubox_WDSUB1-like"/>
    <property type="match status" value="1"/>
</dbReference>
<feature type="region of interest" description="Disordered" evidence="4">
    <location>
        <begin position="283"/>
        <end position="331"/>
    </location>
</feature>
<gene>
    <name evidence="6" type="ORF">D9Q98_004913</name>
</gene>
<evidence type="ECO:0000256" key="2">
    <source>
        <dbReference type="ARBA" id="ARBA00023043"/>
    </source>
</evidence>
<evidence type="ECO:0000256" key="1">
    <source>
        <dbReference type="ARBA" id="ARBA00022737"/>
    </source>
</evidence>
<feature type="compositionally biased region" description="Basic residues" evidence="4">
    <location>
        <begin position="305"/>
        <end position="322"/>
    </location>
</feature>
<feature type="region of interest" description="Disordered" evidence="4">
    <location>
        <begin position="1"/>
        <end position="49"/>
    </location>
</feature>
<feature type="repeat" description="ANK" evidence="3">
    <location>
        <begin position="87"/>
        <end position="119"/>
    </location>
</feature>
<evidence type="ECO:0000259" key="5">
    <source>
        <dbReference type="PROSITE" id="PS51698"/>
    </source>
</evidence>
<feature type="compositionally biased region" description="Low complexity" evidence="4">
    <location>
        <begin position="294"/>
        <end position="304"/>
    </location>
</feature>
<dbReference type="Gene3D" id="1.25.40.20">
    <property type="entry name" value="Ankyrin repeat-containing domain"/>
    <property type="match status" value="2"/>
</dbReference>
<keyword evidence="7" id="KW-1185">Reference proteome</keyword>
<evidence type="ECO:0000313" key="6">
    <source>
        <dbReference type="EMBL" id="KAI3430317.1"/>
    </source>
</evidence>
<evidence type="ECO:0000256" key="3">
    <source>
        <dbReference type="PROSITE-ProRule" id="PRU00023"/>
    </source>
</evidence>